<feature type="transmembrane region" description="Helical" evidence="8">
    <location>
        <begin position="295"/>
        <end position="317"/>
    </location>
</feature>
<dbReference type="RefSeq" id="WP_105591554.1">
    <property type="nucleotide sequence ID" value="NZ_PDET01000002.1"/>
</dbReference>
<evidence type="ECO:0000256" key="1">
    <source>
        <dbReference type="ARBA" id="ARBA00004651"/>
    </source>
</evidence>
<evidence type="ECO:0000259" key="9">
    <source>
        <dbReference type="PROSITE" id="PS50850"/>
    </source>
</evidence>
<evidence type="ECO:0000256" key="4">
    <source>
        <dbReference type="ARBA" id="ARBA00022475"/>
    </source>
</evidence>
<comment type="caution">
    <text evidence="10">The sequence shown here is derived from an EMBL/GenBank/DDBJ whole genome shotgun (WGS) entry which is preliminary data.</text>
</comment>
<dbReference type="GO" id="GO:0005886">
    <property type="term" value="C:plasma membrane"/>
    <property type="evidence" value="ECO:0007669"/>
    <property type="project" value="UniProtKB-SubCell"/>
</dbReference>
<keyword evidence="3" id="KW-0813">Transport</keyword>
<name>A0A2S9IGQ1_9GAMM</name>
<dbReference type="GO" id="GO:0022857">
    <property type="term" value="F:transmembrane transporter activity"/>
    <property type="evidence" value="ECO:0007669"/>
    <property type="project" value="InterPro"/>
</dbReference>
<feature type="transmembrane region" description="Helical" evidence="8">
    <location>
        <begin position="102"/>
        <end position="127"/>
    </location>
</feature>
<feature type="transmembrane region" description="Helical" evidence="8">
    <location>
        <begin position="401"/>
        <end position="419"/>
    </location>
</feature>
<proteinExistence type="inferred from homology"/>
<dbReference type="InterPro" id="IPR036259">
    <property type="entry name" value="MFS_trans_sf"/>
</dbReference>
<gene>
    <name evidence="10" type="ORF">CQW29_04745</name>
</gene>
<dbReference type="InterPro" id="IPR011701">
    <property type="entry name" value="MFS"/>
</dbReference>
<dbReference type="Gene3D" id="1.20.1250.20">
    <property type="entry name" value="MFS general substrate transporter like domains"/>
    <property type="match status" value="1"/>
</dbReference>
<dbReference type="Gene3D" id="1.20.1720.10">
    <property type="entry name" value="Multidrug resistance protein D"/>
    <property type="match status" value="1"/>
</dbReference>
<dbReference type="PROSITE" id="PS50850">
    <property type="entry name" value="MFS"/>
    <property type="match status" value="1"/>
</dbReference>
<dbReference type="Proteomes" id="UP000239181">
    <property type="component" value="Unassembled WGS sequence"/>
</dbReference>
<feature type="transmembrane region" description="Helical" evidence="8">
    <location>
        <begin position="198"/>
        <end position="216"/>
    </location>
</feature>
<dbReference type="PANTHER" id="PTHR42718">
    <property type="entry name" value="MAJOR FACILITATOR SUPERFAMILY MULTIDRUG TRANSPORTER MFSC"/>
    <property type="match status" value="1"/>
</dbReference>
<comment type="similarity">
    <text evidence="2">Belongs to the major facilitator superfamily. EmrB family.</text>
</comment>
<sequence length="458" mass="47738">MENREINRMAALTIVSMGFFMVTLDATVVNVALSSLKMSLGVNLSGLQWAIASYTIAFAAVLLSAGALGDRFGPKKVFCIGVLLFTVASLLCGMAQSLPFLVFARVLQGIGAALQVANSLSLLQGIFTQPAERARAFGVWGGVGGVAIATGPVLGGILIAAFGWPSAFYINLPFGIFALWAALKTIPEMKVTPRQIKPLAQLLIAFALGALAWTFITAGTVGWHSSRVMTSAILCALAAAGFVLLEAVSASPMLPKGIFRIRAFTAATTVGLIINLGFYGQLFVISLYFQQVKAYSTITTGFALLPQAVVMAVTAFYCGRAVAKTGPGVPMMVGLSTTLTGLIWLMFTHSTSSYTAVLVPMLLVGFGMSATAPATVAVCMSSALPGQGGVTSGIINAARQSGSVMGVAILGSFLGNSTFTLHGMHLALAMTVPLYVLALALTLFWVLPDFGLTYSSRA</sequence>
<dbReference type="AlphaFoldDB" id="A0A2S9IGQ1"/>
<evidence type="ECO:0000313" key="11">
    <source>
        <dbReference type="Proteomes" id="UP000239181"/>
    </source>
</evidence>
<feature type="transmembrane region" description="Helical" evidence="8">
    <location>
        <begin position="228"/>
        <end position="251"/>
    </location>
</feature>
<comment type="subcellular location">
    <subcellularLocation>
        <location evidence="1">Cell membrane</location>
        <topology evidence="1">Multi-pass membrane protein</topology>
    </subcellularLocation>
</comment>
<dbReference type="InterPro" id="IPR020846">
    <property type="entry name" value="MFS_dom"/>
</dbReference>
<dbReference type="CDD" id="cd17321">
    <property type="entry name" value="MFS_MMR_MDR_like"/>
    <property type="match status" value="1"/>
</dbReference>
<evidence type="ECO:0000256" key="8">
    <source>
        <dbReference type="SAM" id="Phobius"/>
    </source>
</evidence>
<keyword evidence="5 8" id="KW-0812">Transmembrane</keyword>
<evidence type="ECO:0000313" key="10">
    <source>
        <dbReference type="EMBL" id="PRD16972.1"/>
    </source>
</evidence>
<feature type="transmembrane region" description="Helical" evidence="8">
    <location>
        <begin position="46"/>
        <end position="65"/>
    </location>
</feature>
<evidence type="ECO:0000256" key="5">
    <source>
        <dbReference type="ARBA" id="ARBA00022692"/>
    </source>
</evidence>
<reference evidence="10 11" key="1">
    <citation type="submission" date="2017-10" db="EMBL/GenBank/DDBJ databases">
        <title>Draft genome of two endophytic bacteria isolated from 'guarana' Paullinia cupana (Mart.) Ducke.</title>
        <authorList>
            <person name="Siqueira K.A."/>
            <person name="Liotti R.G."/>
            <person name="Mendes T.A."/>
            <person name="Soares M.A."/>
        </authorList>
    </citation>
    <scope>NUCLEOTIDE SEQUENCE [LARGE SCALE GENOMIC DNA]</scope>
    <source>
        <strain evidence="10 11">342</strain>
    </source>
</reference>
<feature type="domain" description="Major facilitator superfamily (MFS) profile" evidence="9">
    <location>
        <begin position="11"/>
        <end position="450"/>
    </location>
</feature>
<feature type="transmembrane region" description="Helical" evidence="8">
    <location>
        <begin position="77"/>
        <end position="96"/>
    </location>
</feature>
<feature type="transmembrane region" description="Helical" evidence="8">
    <location>
        <begin position="263"/>
        <end position="289"/>
    </location>
</feature>
<keyword evidence="11" id="KW-1185">Reference proteome</keyword>
<evidence type="ECO:0000256" key="2">
    <source>
        <dbReference type="ARBA" id="ARBA00008537"/>
    </source>
</evidence>
<evidence type="ECO:0000256" key="6">
    <source>
        <dbReference type="ARBA" id="ARBA00022989"/>
    </source>
</evidence>
<dbReference type="Pfam" id="PF07690">
    <property type="entry name" value="MFS_1"/>
    <property type="match status" value="1"/>
</dbReference>
<feature type="transmembrane region" description="Helical" evidence="8">
    <location>
        <begin position="329"/>
        <end position="347"/>
    </location>
</feature>
<feature type="transmembrane region" description="Helical" evidence="8">
    <location>
        <begin position="353"/>
        <end position="380"/>
    </location>
</feature>
<dbReference type="OrthoDB" id="2412976at2"/>
<feature type="transmembrane region" description="Helical" evidence="8">
    <location>
        <begin position="12"/>
        <end position="34"/>
    </location>
</feature>
<evidence type="ECO:0000256" key="7">
    <source>
        <dbReference type="ARBA" id="ARBA00023136"/>
    </source>
</evidence>
<keyword evidence="7 8" id="KW-0472">Membrane</keyword>
<organism evidence="10 11">
    <name type="scientific">Pantoea coffeiphila</name>
    <dbReference type="NCBI Taxonomy" id="1465635"/>
    <lineage>
        <taxon>Bacteria</taxon>
        <taxon>Pseudomonadati</taxon>
        <taxon>Pseudomonadota</taxon>
        <taxon>Gammaproteobacteria</taxon>
        <taxon>Enterobacterales</taxon>
        <taxon>Erwiniaceae</taxon>
        <taxon>Pantoea</taxon>
    </lineage>
</organism>
<protein>
    <submittedName>
        <fullName evidence="10">MFS transporter</fullName>
    </submittedName>
</protein>
<evidence type="ECO:0000256" key="3">
    <source>
        <dbReference type="ARBA" id="ARBA00022448"/>
    </source>
</evidence>
<dbReference type="SUPFAM" id="SSF103473">
    <property type="entry name" value="MFS general substrate transporter"/>
    <property type="match status" value="1"/>
</dbReference>
<accession>A0A2S9IGQ1</accession>
<keyword evidence="6 8" id="KW-1133">Transmembrane helix</keyword>
<dbReference type="InterPro" id="IPR004638">
    <property type="entry name" value="EmrB-like"/>
</dbReference>
<feature type="transmembrane region" description="Helical" evidence="8">
    <location>
        <begin position="425"/>
        <end position="447"/>
    </location>
</feature>
<feature type="transmembrane region" description="Helical" evidence="8">
    <location>
        <begin position="139"/>
        <end position="162"/>
    </location>
</feature>
<keyword evidence="4" id="KW-1003">Cell membrane</keyword>
<dbReference type="NCBIfam" id="TIGR00711">
    <property type="entry name" value="efflux_EmrB"/>
    <property type="match status" value="1"/>
</dbReference>
<dbReference type="EMBL" id="PDET01000002">
    <property type="protein sequence ID" value="PRD16972.1"/>
    <property type="molecule type" value="Genomic_DNA"/>
</dbReference>
<dbReference type="PANTHER" id="PTHR42718:SF9">
    <property type="entry name" value="MAJOR FACILITATOR SUPERFAMILY MULTIDRUG TRANSPORTER MFSC"/>
    <property type="match status" value="1"/>
</dbReference>
<feature type="transmembrane region" description="Helical" evidence="8">
    <location>
        <begin position="168"/>
        <end position="186"/>
    </location>
</feature>